<reference evidence="5 6" key="1">
    <citation type="submission" date="2010-10" db="EMBL/GenBank/DDBJ databases">
        <authorList>
            <consortium name="The Broad Institute Genome Sequencing Platform"/>
            <person name="Ward D."/>
            <person name="Earl A."/>
            <person name="Feldgarden M."/>
            <person name="Young S.K."/>
            <person name="Gargeya S."/>
            <person name="Zeng Q."/>
            <person name="Alvarado L."/>
            <person name="Berlin A."/>
            <person name="Bochicchio J."/>
            <person name="Chapman S.B."/>
            <person name="Chen Z."/>
            <person name="Freedman E."/>
            <person name="Gellesch M."/>
            <person name="Goldberg J."/>
            <person name="Griggs A."/>
            <person name="Gujja S."/>
            <person name="Heilman E."/>
            <person name="Heiman D."/>
            <person name="Howarth C."/>
            <person name="Mehta T."/>
            <person name="Neiman D."/>
            <person name="Pearson M."/>
            <person name="Roberts A."/>
            <person name="Saif S."/>
            <person name="Shea T."/>
            <person name="Shenoy N."/>
            <person name="Sisk P."/>
            <person name="Stolte C."/>
            <person name="Sykes S."/>
            <person name="White J."/>
            <person name="Yandava C."/>
            <person name="Allen-Vercoe E."/>
            <person name="Sibley C."/>
            <person name="Ambrose C.E."/>
            <person name="Strauss J."/>
            <person name="Daigneault M."/>
            <person name="Haas B."/>
            <person name="Nusbaum C."/>
            <person name="Birren B."/>
        </authorList>
    </citation>
    <scope>NUCLEOTIDE SEQUENCE [LARGE SCALE GENOMIC DNA]</scope>
    <source>
        <strain evidence="5 6">3_1_6</strain>
    </source>
</reference>
<dbReference type="PANTHER" id="PTHR30121:SF12">
    <property type="entry name" value="TYPE IV SECRETION SYSTEM PROTEIN CAGE"/>
    <property type="match status" value="1"/>
</dbReference>
<evidence type="ECO:0000256" key="1">
    <source>
        <dbReference type="ARBA" id="ARBA00006512"/>
    </source>
</evidence>
<dbReference type="InterPro" id="IPR027417">
    <property type="entry name" value="P-loop_NTPase"/>
</dbReference>
<evidence type="ECO:0000313" key="5">
    <source>
        <dbReference type="EMBL" id="EPC05786.1"/>
    </source>
</evidence>
<dbReference type="EMBL" id="ADCP02000001">
    <property type="protein sequence ID" value="EPC05786.1"/>
    <property type="molecule type" value="Genomic_DNA"/>
</dbReference>
<dbReference type="SUPFAM" id="SSF52540">
    <property type="entry name" value="P-loop containing nucleoside triphosphate hydrolases"/>
    <property type="match status" value="1"/>
</dbReference>
<dbReference type="eggNOG" id="COG3451">
    <property type="taxonomic scope" value="Bacteria"/>
</dbReference>
<comment type="caution">
    <text evidence="5">The sequence shown here is derived from an EMBL/GenBank/DDBJ whole genome shotgun (WGS) entry which is preliminary data.</text>
</comment>
<protein>
    <submittedName>
        <fullName evidence="5">VirB4 family type IV secretion/conjugal transfer ATPase</fullName>
    </submittedName>
</protein>
<comment type="similarity">
    <text evidence="1">Belongs to the TrbE/VirB4 family.</text>
</comment>
<dbReference type="PANTHER" id="PTHR30121">
    <property type="entry name" value="UNCHARACTERIZED PROTEIN YJGR-RELATED"/>
    <property type="match status" value="1"/>
</dbReference>
<dbReference type="HOGENOM" id="CLU_008341_1_0_7"/>
<dbReference type="GO" id="GO:0005524">
    <property type="term" value="F:ATP binding"/>
    <property type="evidence" value="ECO:0007669"/>
    <property type="project" value="UniProtKB-KW"/>
</dbReference>
<feature type="domain" description="CagE TrbE VirB component of type IV transporter system central" evidence="4">
    <location>
        <begin position="16"/>
        <end position="155"/>
    </location>
</feature>
<evidence type="ECO:0000256" key="3">
    <source>
        <dbReference type="ARBA" id="ARBA00022840"/>
    </source>
</evidence>
<evidence type="ECO:0000256" key="2">
    <source>
        <dbReference type="ARBA" id="ARBA00022741"/>
    </source>
</evidence>
<accession>S2KWW0</accession>
<dbReference type="InterPro" id="IPR051162">
    <property type="entry name" value="T4SS_component"/>
</dbReference>
<proteinExistence type="inferred from homology"/>
<dbReference type="CDD" id="cd01127">
    <property type="entry name" value="TrwB_TraG_TraD_VirD4"/>
    <property type="match status" value="1"/>
</dbReference>
<dbReference type="Pfam" id="PF03135">
    <property type="entry name" value="CagE_TrbE_VirB"/>
    <property type="match status" value="1"/>
</dbReference>
<name>S2KWW0_BILW3</name>
<dbReference type="AlphaFoldDB" id="S2KWW0"/>
<organism evidence="5 6">
    <name type="scientific">Bilophila wadsworthia (strain 3_1_6)</name>
    <dbReference type="NCBI Taxonomy" id="563192"/>
    <lineage>
        <taxon>Bacteria</taxon>
        <taxon>Pseudomonadati</taxon>
        <taxon>Thermodesulfobacteriota</taxon>
        <taxon>Desulfovibrionia</taxon>
        <taxon>Desulfovibrionales</taxon>
        <taxon>Desulfovibrionaceae</taxon>
        <taxon>Bilophila</taxon>
    </lineage>
</organism>
<dbReference type="Proteomes" id="UP000006034">
    <property type="component" value="Unassembled WGS sequence"/>
</dbReference>
<sequence>MGKKFIQVVAIEGFPSASYPGMLSALTDLDLEYRWSTRFIFLDQQTALSHIKKYSKKWGQKERNIVDVVFNRFNGRVNKDAADMHNDAEQAFAEVQGGHVAAGYYTSVVVLMDEDRRKVENETLRLQKVIFNLGFAARIETLNTMEAFLGSLPGHGFENIRRPILTTQSLADLLPSSTIWTGSGTNPCPLYPPDSPPLCHCVTSGSSPFRLNLHVRDVGHTMMFGPTGAGKSTALALLAMQMRRYENASIFVFDKGMSMYATTKACRGQHFNIAGEKNGLQFAPLYALGTTQDRTWALDWIDTILKLNGVNSSPGDRYKIANTLKLMDKEGKRQLSDFVGLINVPHIKEALLPYTDSMLLNAKEDTFALSSFTTFEMEELMGLGERWALPILLYLFRRIEKSLHGQPAFIILDEAWLMLAHPAFREKITEWLRVLRKANCALLMATQNISDAVDSPIWNVLLSQTATKIFLPNFQANDMAETYANMGLNPHQINIIARAVAKRQYYLVSENGCRLFNFALGPLALAFAGASDKETVQKIQNLEETHGDEWVSVWLESRGLSLADYQGEAA</sequence>
<reference evidence="5 6" key="2">
    <citation type="submission" date="2013-04" db="EMBL/GenBank/DDBJ databases">
        <title>The Genome Sequence of Bilophila wadsworthia 3_1_6.</title>
        <authorList>
            <consortium name="The Broad Institute Genomics Platform"/>
            <person name="Earl A."/>
            <person name="Ward D."/>
            <person name="Feldgarden M."/>
            <person name="Gevers D."/>
            <person name="Sibley C."/>
            <person name="Strauss J."/>
            <person name="Allen-Vercoe E."/>
            <person name="Walker B."/>
            <person name="Young S."/>
            <person name="Zeng Q."/>
            <person name="Gargeya S."/>
            <person name="Fitzgerald M."/>
            <person name="Haas B."/>
            <person name="Abouelleil A."/>
            <person name="Allen A.W."/>
            <person name="Alvarado L."/>
            <person name="Arachchi H.M."/>
            <person name="Berlin A.M."/>
            <person name="Chapman S.B."/>
            <person name="Gainer-Dewar J."/>
            <person name="Goldberg J."/>
            <person name="Griggs A."/>
            <person name="Gujja S."/>
            <person name="Hansen M."/>
            <person name="Howarth C."/>
            <person name="Imamovic A."/>
            <person name="Ireland A."/>
            <person name="Larimer J."/>
            <person name="McCowan C."/>
            <person name="Murphy C."/>
            <person name="Pearson M."/>
            <person name="Poon T.W."/>
            <person name="Priest M."/>
            <person name="Roberts A."/>
            <person name="Saif S."/>
            <person name="Shea T."/>
            <person name="Sisk P."/>
            <person name="Sykes S."/>
            <person name="Wortman J."/>
            <person name="Nusbaum C."/>
            <person name="Birren B."/>
        </authorList>
    </citation>
    <scope>NUCLEOTIDE SEQUENCE [LARGE SCALE GENOMIC DNA]</scope>
    <source>
        <strain evidence="5 6">3_1_6</strain>
    </source>
</reference>
<evidence type="ECO:0000313" key="6">
    <source>
        <dbReference type="Proteomes" id="UP000006034"/>
    </source>
</evidence>
<gene>
    <name evidence="5" type="ORF">HMPREF0179_05071</name>
</gene>
<dbReference type="Gene3D" id="3.40.50.300">
    <property type="entry name" value="P-loop containing nucleotide triphosphate hydrolases"/>
    <property type="match status" value="1"/>
</dbReference>
<keyword evidence="6" id="KW-1185">Reference proteome</keyword>
<dbReference type="InterPro" id="IPR018145">
    <property type="entry name" value="CagE_TrbE_VirB_cntrl_dom"/>
</dbReference>
<dbReference type="STRING" id="563192.HMPREF0179_05071"/>
<keyword evidence="3" id="KW-0067">ATP-binding</keyword>
<evidence type="ECO:0000259" key="4">
    <source>
        <dbReference type="Pfam" id="PF03135"/>
    </source>
</evidence>
<keyword evidence="2" id="KW-0547">Nucleotide-binding</keyword>